<accession>A0AA46TKY8</accession>
<organism evidence="3 4">
    <name type="scientific">Solicola gregarius</name>
    <dbReference type="NCBI Taxonomy" id="2908642"/>
    <lineage>
        <taxon>Bacteria</taxon>
        <taxon>Bacillati</taxon>
        <taxon>Actinomycetota</taxon>
        <taxon>Actinomycetes</taxon>
        <taxon>Propionibacteriales</taxon>
        <taxon>Nocardioidaceae</taxon>
        <taxon>Solicola</taxon>
    </lineage>
</organism>
<feature type="compositionally biased region" description="Basic and acidic residues" evidence="2">
    <location>
        <begin position="15"/>
        <end position="25"/>
    </location>
</feature>
<keyword evidence="4" id="KW-1185">Reference proteome</keyword>
<evidence type="ECO:0000256" key="1">
    <source>
        <dbReference type="SAM" id="Coils"/>
    </source>
</evidence>
<evidence type="ECO:0000313" key="3">
    <source>
        <dbReference type="EMBL" id="UYM06995.1"/>
    </source>
</evidence>
<reference evidence="3" key="1">
    <citation type="submission" date="2022-01" db="EMBL/GenBank/DDBJ databases">
        <title>Nocardioidaceae gen. sp. A5X3R13.</title>
        <authorList>
            <person name="Lopez Marin M.A."/>
            <person name="Uhlik O."/>
        </authorList>
    </citation>
    <scope>NUCLEOTIDE SEQUENCE</scope>
    <source>
        <strain evidence="3">A5X3R13</strain>
    </source>
</reference>
<dbReference type="RefSeq" id="WP_271635938.1">
    <property type="nucleotide sequence ID" value="NZ_CP094970.1"/>
</dbReference>
<feature type="coiled-coil region" evidence="1">
    <location>
        <begin position="35"/>
        <end position="76"/>
    </location>
</feature>
<name>A0AA46TKY8_9ACTN</name>
<protein>
    <submittedName>
        <fullName evidence="3">Uncharacterized protein</fullName>
    </submittedName>
</protein>
<evidence type="ECO:0000313" key="4">
    <source>
        <dbReference type="Proteomes" id="UP001164390"/>
    </source>
</evidence>
<dbReference type="SUPFAM" id="SSF57997">
    <property type="entry name" value="Tropomyosin"/>
    <property type="match status" value="1"/>
</dbReference>
<gene>
    <name evidence="3" type="ORF">L0C25_07935</name>
</gene>
<dbReference type="EMBL" id="CP094970">
    <property type="protein sequence ID" value="UYM06995.1"/>
    <property type="molecule type" value="Genomic_DNA"/>
</dbReference>
<evidence type="ECO:0000256" key="2">
    <source>
        <dbReference type="SAM" id="MobiDB-lite"/>
    </source>
</evidence>
<feature type="region of interest" description="Disordered" evidence="2">
    <location>
        <begin position="1"/>
        <end position="25"/>
    </location>
</feature>
<dbReference type="Gene3D" id="1.20.5.340">
    <property type="match status" value="1"/>
</dbReference>
<dbReference type="AlphaFoldDB" id="A0AA46TKY8"/>
<sequence length="97" mass="10836">MTFGIGDMTRGARRRPSDHATVETGRRLTQHLRRLDEHRNRIDYVERAVDDTTTEVGQLSSRLAALERRLVELQVAAACSCSRASDADTPAGESLQR</sequence>
<proteinExistence type="predicted"/>
<keyword evidence="1" id="KW-0175">Coiled coil</keyword>
<dbReference type="KEGG" id="sgrg:L0C25_07935"/>
<dbReference type="Proteomes" id="UP001164390">
    <property type="component" value="Chromosome"/>
</dbReference>